<reference evidence="2" key="1">
    <citation type="submission" date="2023-07" db="EMBL/GenBank/DDBJ databases">
        <title>Chromosome-level Genome Assembly of Striped Snakehead (Channa striata).</title>
        <authorList>
            <person name="Liu H."/>
        </authorList>
    </citation>
    <scope>NUCLEOTIDE SEQUENCE</scope>
    <source>
        <strain evidence="2">Gz</strain>
        <tissue evidence="2">Muscle</tissue>
    </source>
</reference>
<sequence>MNSMVESNAANTEIENQGLTASVCFAAVVLFVSLVSPGECQTTSPPTPCSAYRNCDTCVPHAKCLWCFTTNNCTDYPVTWLLPPPAVCQLSQARWGVCWLNFEALIISLAVVGGVILTSIVVCCCCCCCRRRSSGPDRDEERFAKRREEIKQRAEERKVERQARHDEIRRKYGLIGDADHPYSKFENE</sequence>
<dbReference type="GO" id="GO:0006606">
    <property type="term" value="P:protein import into nucleus"/>
    <property type="evidence" value="ECO:0007669"/>
    <property type="project" value="TreeGrafter"/>
</dbReference>
<dbReference type="Proteomes" id="UP001187415">
    <property type="component" value="Unassembled WGS sequence"/>
</dbReference>
<dbReference type="GO" id="GO:0005634">
    <property type="term" value="C:nucleus"/>
    <property type="evidence" value="ECO:0007669"/>
    <property type="project" value="TreeGrafter"/>
</dbReference>
<accession>A0AA88SPZ9</accession>
<proteinExistence type="predicted"/>
<gene>
    <name evidence="2" type="ORF">Q5P01_010751</name>
</gene>
<dbReference type="PANTHER" id="PTHR15191">
    <property type="entry name" value="PROTEIN CBG20567"/>
    <property type="match status" value="1"/>
</dbReference>
<dbReference type="GO" id="GO:0005737">
    <property type="term" value="C:cytoplasm"/>
    <property type="evidence" value="ECO:0007669"/>
    <property type="project" value="TreeGrafter"/>
</dbReference>
<dbReference type="AlphaFoldDB" id="A0AA88SPZ9"/>
<evidence type="ECO:0000313" key="3">
    <source>
        <dbReference type="Proteomes" id="UP001187415"/>
    </source>
</evidence>
<name>A0AA88SPZ9_CHASR</name>
<keyword evidence="1" id="KW-0812">Transmembrane</keyword>
<protein>
    <recommendedName>
        <fullName evidence="4">Pituitary tumor-transforming gene 1 protein-interacting protein</fullName>
    </recommendedName>
</protein>
<evidence type="ECO:0000313" key="2">
    <source>
        <dbReference type="EMBL" id="KAK2844092.1"/>
    </source>
</evidence>
<comment type="caution">
    <text evidence="2">The sequence shown here is derived from an EMBL/GenBank/DDBJ whole genome shotgun (WGS) entry which is preliminary data.</text>
</comment>
<dbReference type="PANTHER" id="PTHR15191:SF8">
    <property type="entry name" value="PITUITARY TUMOR-TRANSFORMING GENE 1 PROTEIN-INTERACTING PROTEIN-LIKE"/>
    <property type="match status" value="1"/>
</dbReference>
<dbReference type="InterPro" id="IPR052304">
    <property type="entry name" value="PTTG1IP"/>
</dbReference>
<evidence type="ECO:0008006" key="4">
    <source>
        <dbReference type="Google" id="ProtNLM"/>
    </source>
</evidence>
<keyword evidence="1" id="KW-0472">Membrane</keyword>
<feature type="transmembrane region" description="Helical" evidence="1">
    <location>
        <begin position="104"/>
        <end position="129"/>
    </location>
</feature>
<dbReference type="EMBL" id="JAUPFM010000008">
    <property type="protein sequence ID" value="KAK2844092.1"/>
    <property type="molecule type" value="Genomic_DNA"/>
</dbReference>
<keyword evidence="3" id="KW-1185">Reference proteome</keyword>
<organism evidence="2 3">
    <name type="scientific">Channa striata</name>
    <name type="common">Snakehead murrel</name>
    <name type="synonym">Ophicephalus striatus</name>
    <dbReference type="NCBI Taxonomy" id="64152"/>
    <lineage>
        <taxon>Eukaryota</taxon>
        <taxon>Metazoa</taxon>
        <taxon>Chordata</taxon>
        <taxon>Craniata</taxon>
        <taxon>Vertebrata</taxon>
        <taxon>Euteleostomi</taxon>
        <taxon>Actinopterygii</taxon>
        <taxon>Neopterygii</taxon>
        <taxon>Teleostei</taxon>
        <taxon>Neoteleostei</taxon>
        <taxon>Acanthomorphata</taxon>
        <taxon>Anabantaria</taxon>
        <taxon>Anabantiformes</taxon>
        <taxon>Channoidei</taxon>
        <taxon>Channidae</taxon>
        <taxon>Channa</taxon>
    </lineage>
</organism>
<keyword evidence="1" id="KW-1133">Transmembrane helix</keyword>
<evidence type="ECO:0000256" key="1">
    <source>
        <dbReference type="SAM" id="Phobius"/>
    </source>
</evidence>